<keyword evidence="7" id="KW-1185">Reference proteome</keyword>
<dbReference type="Proteomes" id="UP000691718">
    <property type="component" value="Unassembled WGS sequence"/>
</dbReference>
<comment type="caution">
    <text evidence="6">The sequence shown here is derived from an EMBL/GenBank/DDBJ whole genome shotgun (WGS) entry which is preliminary data.</text>
</comment>
<feature type="compositionally biased region" description="Polar residues" evidence="5">
    <location>
        <begin position="10"/>
        <end position="22"/>
    </location>
</feature>
<proteinExistence type="inferred from homology"/>
<dbReference type="PANTHER" id="PTHR28052:SF1">
    <property type="entry name" value="UPF0545 PROTEIN C22ORF39"/>
    <property type="match status" value="1"/>
</dbReference>
<evidence type="ECO:0000256" key="1">
    <source>
        <dbReference type="ARBA" id="ARBA00006412"/>
    </source>
</evidence>
<dbReference type="EMBL" id="CAJQZP010000851">
    <property type="protein sequence ID" value="CAG4988568.1"/>
    <property type="molecule type" value="Genomic_DNA"/>
</dbReference>
<evidence type="ECO:0000256" key="3">
    <source>
        <dbReference type="ARBA" id="ARBA00044072"/>
    </source>
</evidence>
<name>A0A8S3WXC8_PARAO</name>
<evidence type="ECO:0000256" key="5">
    <source>
        <dbReference type="SAM" id="MobiDB-lite"/>
    </source>
</evidence>
<accession>A0A8S3WXC8</accession>
<evidence type="ECO:0000313" key="7">
    <source>
        <dbReference type="Proteomes" id="UP000691718"/>
    </source>
</evidence>
<reference evidence="6" key="1">
    <citation type="submission" date="2021-04" db="EMBL/GenBank/DDBJ databases">
        <authorList>
            <person name="Tunstrom K."/>
        </authorList>
    </citation>
    <scope>NUCLEOTIDE SEQUENCE</scope>
</reference>
<feature type="region of interest" description="Disordered" evidence="5">
    <location>
        <begin position="1"/>
        <end position="29"/>
    </location>
</feature>
<organism evidence="6 7">
    <name type="scientific">Parnassius apollo</name>
    <name type="common">Apollo butterfly</name>
    <name type="synonym">Papilio apollo</name>
    <dbReference type="NCBI Taxonomy" id="110799"/>
    <lineage>
        <taxon>Eukaryota</taxon>
        <taxon>Metazoa</taxon>
        <taxon>Ecdysozoa</taxon>
        <taxon>Arthropoda</taxon>
        <taxon>Hexapoda</taxon>
        <taxon>Insecta</taxon>
        <taxon>Pterygota</taxon>
        <taxon>Neoptera</taxon>
        <taxon>Endopterygota</taxon>
        <taxon>Lepidoptera</taxon>
        <taxon>Glossata</taxon>
        <taxon>Ditrysia</taxon>
        <taxon>Papilionoidea</taxon>
        <taxon>Papilionidae</taxon>
        <taxon>Parnassiinae</taxon>
        <taxon>Parnassini</taxon>
        <taxon>Parnassius</taxon>
        <taxon>Parnassius</taxon>
    </lineage>
</organism>
<sequence>MSKSEKQNEQPENYTSQSSALEESSAKIEPEDKWMIRECDTYKDEYKECTSFRGRFQQYFVYGETLDCNQWKKDYDNCCKWEENNDLKAAEALIQSEKKRRLERLRAHYRNDTWKKRESPPTDWDKPLPEWMAKRDENTYLAQKAKEIKEGKLENEKDGLCVII</sequence>
<dbReference type="Pfam" id="PF11326">
    <property type="entry name" value="PANTS-like"/>
    <property type="match status" value="1"/>
</dbReference>
<dbReference type="GO" id="GO:0043083">
    <property type="term" value="C:synaptic cleft"/>
    <property type="evidence" value="ECO:0007669"/>
    <property type="project" value="UniProtKB-SubCell"/>
</dbReference>
<dbReference type="InterPro" id="IPR021475">
    <property type="entry name" value="Pants/Emi1-like"/>
</dbReference>
<gene>
    <name evidence="6" type="ORF">PAPOLLO_LOCUS11649</name>
</gene>
<dbReference type="AlphaFoldDB" id="A0A8S3WXC8"/>
<comment type="similarity">
    <text evidence="1">Belongs to the UPF0545 family.</text>
</comment>
<evidence type="ECO:0000256" key="4">
    <source>
        <dbReference type="ARBA" id="ARBA00044235"/>
    </source>
</evidence>
<comment type="subcellular location">
    <subcellularLocation>
        <location evidence="2">Synaptic cleft</location>
    </subcellularLocation>
</comment>
<dbReference type="PANTHER" id="PTHR28052">
    <property type="entry name" value="UPF0545 PROTEIN C22ORF39"/>
    <property type="match status" value="1"/>
</dbReference>
<evidence type="ECO:0000313" key="6">
    <source>
        <dbReference type="EMBL" id="CAG4988568.1"/>
    </source>
</evidence>
<dbReference type="OrthoDB" id="5946508at2759"/>
<protein>
    <recommendedName>
        <fullName evidence="3">Synaptic plasticity regulator PANTS</fullName>
    </recommendedName>
    <alternativeName>
        <fullName evidence="4">Plasticity-associated neural transcript short</fullName>
    </alternativeName>
</protein>
<evidence type="ECO:0000256" key="2">
    <source>
        <dbReference type="ARBA" id="ARBA00043942"/>
    </source>
</evidence>